<reference evidence="2 3" key="1">
    <citation type="submission" date="2016-03" db="EMBL/GenBank/DDBJ databases">
        <authorList>
            <person name="Ploux O."/>
        </authorList>
    </citation>
    <scope>NUCLEOTIDE SEQUENCE [LARGE SCALE GENOMIC DNA]</scope>
    <source>
        <strain evidence="2 3">UAMH 11012</strain>
    </source>
</reference>
<dbReference type="EMBL" id="FJOG01000024">
    <property type="protein sequence ID" value="CZR63836.1"/>
    <property type="molecule type" value="Genomic_DNA"/>
</dbReference>
<sequence length="226" mass="24483">MPEESPPRRQEASTFAIYSASASANDGTFHDSNPLRPCLVAETALLVVRGSGLLLLPKQAEESKPESTPTLPGSSSQGEGEGGRTVRKHWYRSWTTLETLAMTLLQRIAEDIMEVRRTGLHGASLAAAQPPSLICRQRWPSPETLSRLDKSMPEERSPRAHRSALSVILLNRDQLGWTSGSPAPKEWTGLESSVCLITSQTANAAILPFPVMAFDKLASISGPRVG</sequence>
<protein>
    <submittedName>
        <fullName evidence="2">Uncharacterized protein</fullName>
    </submittedName>
</protein>
<dbReference type="Proteomes" id="UP000184330">
    <property type="component" value="Unassembled WGS sequence"/>
</dbReference>
<keyword evidence="3" id="KW-1185">Reference proteome</keyword>
<evidence type="ECO:0000313" key="3">
    <source>
        <dbReference type="Proteomes" id="UP000184330"/>
    </source>
</evidence>
<feature type="region of interest" description="Disordered" evidence="1">
    <location>
        <begin position="59"/>
        <end position="85"/>
    </location>
</feature>
<accession>A0A1L7XFV1</accession>
<organism evidence="2 3">
    <name type="scientific">Phialocephala subalpina</name>
    <dbReference type="NCBI Taxonomy" id="576137"/>
    <lineage>
        <taxon>Eukaryota</taxon>
        <taxon>Fungi</taxon>
        <taxon>Dikarya</taxon>
        <taxon>Ascomycota</taxon>
        <taxon>Pezizomycotina</taxon>
        <taxon>Leotiomycetes</taxon>
        <taxon>Helotiales</taxon>
        <taxon>Mollisiaceae</taxon>
        <taxon>Phialocephala</taxon>
        <taxon>Phialocephala fortinii species complex</taxon>
    </lineage>
</organism>
<dbReference type="AlphaFoldDB" id="A0A1L7XFV1"/>
<evidence type="ECO:0000256" key="1">
    <source>
        <dbReference type="SAM" id="MobiDB-lite"/>
    </source>
</evidence>
<evidence type="ECO:0000313" key="2">
    <source>
        <dbReference type="EMBL" id="CZR63836.1"/>
    </source>
</evidence>
<proteinExistence type="predicted"/>
<name>A0A1L7XFV1_9HELO</name>
<gene>
    <name evidence="2" type="ORF">PAC_13733</name>
</gene>